<keyword evidence="3" id="KW-1185">Reference proteome</keyword>
<feature type="transmembrane region" description="Helical" evidence="1">
    <location>
        <begin position="50"/>
        <end position="74"/>
    </location>
</feature>
<dbReference type="Proteomes" id="UP000500791">
    <property type="component" value="Chromosome"/>
</dbReference>
<keyword evidence="1" id="KW-0472">Membrane</keyword>
<keyword evidence="1" id="KW-0812">Transmembrane</keyword>
<evidence type="ECO:0000313" key="3">
    <source>
        <dbReference type="Proteomes" id="UP000500791"/>
    </source>
</evidence>
<dbReference type="KEGG" id="mon:G8E03_14655"/>
<keyword evidence="1" id="KW-1133">Transmembrane helix</keyword>
<evidence type="ECO:0000256" key="1">
    <source>
        <dbReference type="SAM" id="Phobius"/>
    </source>
</evidence>
<dbReference type="RefSeq" id="WP_166193541.1">
    <property type="nucleotide sequence ID" value="NZ_CP049811.1"/>
</dbReference>
<sequence>MPDTICPEFSLMWPLLVLFGGIAVLGLMIARRNEFTLRQTLAALTGTRKFAGSAAIYLTLLGTVVATVAVYFAILPECVAA</sequence>
<organism evidence="2 3">
    <name type="scientific">Pontivivens nitratireducens</name>
    <dbReference type="NCBI Taxonomy" id="2758038"/>
    <lineage>
        <taxon>Bacteria</taxon>
        <taxon>Pseudomonadati</taxon>
        <taxon>Pseudomonadota</taxon>
        <taxon>Alphaproteobacteria</taxon>
        <taxon>Rhodobacterales</taxon>
        <taxon>Paracoccaceae</taxon>
        <taxon>Pontivivens</taxon>
    </lineage>
</organism>
<reference evidence="2 3" key="1">
    <citation type="submission" date="2020-03" db="EMBL/GenBank/DDBJ databases">
        <title>Complete genome sequence of Monaibacterium sp. ALG8 with diverse plasmids.</title>
        <authorList>
            <person name="Sun C."/>
        </authorList>
    </citation>
    <scope>NUCLEOTIDE SEQUENCE [LARGE SCALE GENOMIC DNA]</scope>
    <source>
        <strain evidence="2 3">ALG8</strain>
    </source>
</reference>
<evidence type="ECO:0000313" key="2">
    <source>
        <dbReference type="EMBL" id="QIK41888.1"/>
    </source>
</evidence>
<gene>
    <name evidence="2" type="ORF">G8E03_14655</name>
</gene>
<accession>A0A6G7VPV1</accession>
<name>A0A6G7VPV1_9RHOB</name>
<dbReference type="AlphaFoldDB" id="A0A6G7VPV1"/>
<protein>
    <submittedName>
        <fullName evidence="2">Uncharacterized protein</fullName>
    </submittedName>
</protein>
<feature type="transmembrane region" description="Helical" evidence="1">
    <location>
        <begin position="12"/>
        <end position="30"/>
    </location>
</feature>
<proteinExistence type="predicted"/>
<dbReference type="EMBL" id="CP049811">
    <property type="protein sequence ID" value="QIK41888.1"/>
    <property type="molecule type" value="Genomic_DNA"/>
</dbReference>